<accession>A0A8D5ZJX9</accession>
<dbReference type="Proteomes" id="UP000677436">
    <property type="component" value="Chromosome"/>
</dbReference>
<keyword evidence="2" id="KW-1185">Reference proteome</keyword>
<organism evidence="1 2">
    <name type="scientific">Polycladomyces abyssicola</name>
    <dbReference type="NCBI Taxonomy" id="1125966"/>
    <lineage>
        <taxon>Bacteria</taxon>
        <taxon>Bacillati</taxon>
        <taxon>Bacillota</taxon>
        <taxon>Bacilli</taxon>
        <taxon>Bacillales</taxon>
        <taxon>Thermoactinomycetaceae</taxon>
        <taxon>Polycladomyces</taxon>
    </lineage>
</organism>
<evidence type="ECO:0000313" key="1">
    <source>
        <dbReference type="EMBL" id="BCU80939.1"/>
    </source>
</evidence>
<sequence>MYLDVVVTDDWKTLIRDLPVIVVGSYTDVTGRRDANTTRLYPFQVERVLKGRVQGKRIHIAKQDRIYFKSIRDDRGKPVYVKYPLYVKPRPHQRMLLFLREDSSGIYSTRFANGEWTIRPNGSLDMPVSSASGKEKLLTTNKGKRIRVRVEGASYPRLPKKQLQDLIEIIGR</sequence>
<dbReference type="KEGG" id="pabs:JIR001_07220"/>
<reference evidence="1" key="1">
    <citation type="journal article" date="2013" name="Int. J. Syst. Evol. Microbiol.">
        <title>Polycladomyces abyssicola gen. nov., sp. nov., a thermophilic filamentous bacterium isolated from hemipelagic sediment.</title>
        <authorList>
            <person name="Tsubouchi T."/>
            <person name="Shimane Y."/>
            <person name="Mori K."/>
            <person name="Usui K."/>
            <person name="Hiraki T."/>
            <person name="Tame A."/>
            <person name="Uematsu K."/>
            <person name="Maruyama T."/>
            <person name="Hatada Y."/>
        </authorList>
    </citation>
    <scope>NUCLEOTIDE SEQUENCE</scope>
    <source>
        <strain evidence="1">JIR-001</strain>
    </source>
</reference>
<name>A0A8D5ZJX9_9BACL</name>
<gene>
    <name evidence="1" type="ORF">JIR001_07220</name>
</gene>
<protein>
    <submittedName>
        <fullName evidence="1">Uncharacterized protein</fullName>
    </submittedName>
</protein>
<dbReference type="AlphaFoldDB" id="A0A8D5ZJX9"/>
<dbReference type="EMBL" id="AP024601">
    <property type="protein sequence ID" value="BCU80939.1"/>
    <property type="molecule type" value="Genomic_DNA"/>
</dbReference>
<proteinExistence type="predicted"/>
<reference evidence="1" key="2">
    <citation type="journal article" date="2021" name="Microbiol. Resour. Announc.">
        <title>Complete Genome Sequence of Polycladomyces abyssicola JIR-001T, Isolated from Hemipelagic Sediment in Deep Seawater.</title>
        <authorList>
            <person name="Tsubouchi T."/>
            <person name="Kaneko Y."/>
        </authorList>
    </citation>
    <scope>NUCLEOTIDE SEQUENCE</scope>
    <source>
        <strain evidence="1">JIR-001</strain>
    </source>
</reference>
<evidence type="ECO:0000313" key="2">
    <source>
        <dbReference type="Proteomes" id="UP000677436"/>
    </source>
</evidence>